<dbReference type="Gene3D" id="3.40.50.2300">
    <property type="match status" value="1"/>
</dbReference>
<dbReference type="Pfam" id="PF25601">
    <property type="entry name" value="AAA_lid_14"/>
    <property type="match status" value="1"/>
</dbReference>
<keyword evidence="2" id="KW-0067">ATP-binding</keyword>
<keyword evidence="6" id="KW-0597">Phosphoprotein</keyword>
<dbReference type="GO" id="GO:0006355">
    <property type="term" value="P:regulation of DNA-templated transcription"/>
    <property type="evidence" value="ECO:0007669"/>
    <property type="project" value="InterPro"/>
</dbReference>
<dbReference type="Gene3D" id="3.40.50.300">
    <property type="entry name" value="P-loop containing nucleotide triphosphate hydrolases"/>
    <property type="match status" value="1"/>
</dbReference>
<dbReference type="FunFam" id="3.40.50.300:FF:000006">
    <property type="entry name" value="DNA-binding transcriptional regulator NtrC"/>
    <property type="match status" value="1"/>
</dbReference>
<dbReference type="RefSeq" id="WP_243452222.1">
    <property type="nucleotide sequence ID" value="NZ_BLVO01000016.1"/>
</dbReference>
<dbReference type="Pfam" id="PF00158">
    <property type="entry name" value="Sigma54_activat"/>
    <property type="match status" value="1"/>
</dbReference>
<keyword evidence="3" id="KW-0805">Transcription regulation</keyword>
<dbReference type="PROSITE" id="PS00676">
    <property type="entry name" value="SIGMA54_INTERACT_2"/>
    <property type="match status" value="1"/>
</dbReference>
<dbReference type="InterPro" id="IPR025662">
    <property type="entry name" value="Sigma_54_int_dom_ATP-bd_1"/>
</dbReference>
<feature type="domain" description="Sigma-54 factor interaction" evidence="7">
    <location>
        <begin position="143"/>
        <end position="371"/>
    </location>
</feature>
<dbReference type="InterPro" id="IPR001789">
    <property type="entry name" value="Sig_transdc_resp-reg_receiver"/>
</dbReference>
<dbReference type="InterPro" id="IPR027417">
    <property type="entry name" value="P-loop_NTPase"/>
</dbReference>
<dbReference type="SUPFAM" id="SSF46689">
    <property type="entry name" value="Homeodomain-like"/>
    <property type="match status" value="1"/>
</dbReference>
<dbReference type="InterPro" id="IPR058031">
    <property type="entry name" value="AAA_lid_NorR"/>
</dbReference>
<gene>
    <name evidence="9" type="ORF">DSM101010T_32100</name>
</gene>
<proteinExistence type="predicted"/>
<dbReference type="InterPro" id="IPR025944">
    <property type="entry name" value="Sigma_54_int_dom_CS"/>
</dbReference>
<dbReference type="PROSITE" id="PS50045">
    <property type="entry name" value="SIGMA54_INTERACT_4"/>
    <property type="match status" value="1"/>
</dbReference>
<dbReference type="PROSITE" id="PS00675">
    <property type="entry name" value="SIGMA54_INTERACT_1"/>
    <property type="match status" value="1"/>
</dbReference>
<evidence type="ECO:0000256" key="3">
    <source>
        <dbReference type="ARBA" id="ARBA00023015"/>
    </source>
</evidence>
<dbReference type="InterPro" id="IPR003593">
    <property type="entry name" value="AAA+_ATPase"/>
</dbReference>
<dbReference type="InterPro" id="IPR011006">
    <property type="entry name" value="CheY-like_superfamily"/>
</dbReference>
<evidence type="ECO:0000259" key="7">
    <source>
        <dbReference type="PROSITE" id="PS50045"/>
    </source>
</evidence>
<dbReference type="PROSITE" id="PS00688">
    <property type="entry name" value="SIGMA54_INTERACT_3"/>
    <property type="match status" value="1"/>
</dbReference>
<keyword evidence="10" id="KW-1185">Reference proteome</keyword>
<evidence type="ECO:0000256" key="6">
    <source>
        <dbReference type="PROSITE-ProRule" id="PRU00169"/>
    </source>
</evidence>
<dbReference type="PROSITE" id="PS50110">
    <property type="entry name" value="RESPONSE_REGULATORY"/>
    <property type="match status" value="1"/>
</dbReference>
<dbReference type="CDD" id="cd00009">
    <property type="entry name" value="AAA"/>
    <property type="match status" value="1"/>
</dbReference>
<evidence type="ECO:0000256" key="1">
    <source>
        <dbReference type="ARBA" id="ARBA00022741"/>
    </source>
</evidence>
<dbReference type="Gene3D" id="1.10.10.60">
    <property type="entry name" value="Homeodomain-like"/>
    <property type="match status" value="1"/>
</dbReference>
<dbReference type="InterPro" id="IPR025943">
    <property type="entry name" value="Sigma_54_int_dom_ATP-bd_2"/>
</dbReference>
<dbReference type="InterPro" id="IPR009057">
    <property type="entry name" value="Homeodomain-like_sf"/>
</dbReference>
<dbReference type="GO" id="GO:0043565">
    <property type="term" value="F:sequence-specific DNA binding"/>
    <property type="evidence" value="ECO:0007669"/>
    <property type="project" value="InterPro"/>
</dbReference>
<protein>
    <submittedName>
        <fullName evidence="9">Fis family transcriptional regulator</fullName>
    </submittedName>
</protein>
<organism evidence="9 10">
    <name type="scientific">Desulfovibrio subterraneus</name>
    <dbReference type="NCBI Taxonomy" id="2718620"/>
    <lineage>
        <taxon>Bacteria</taxon>
        <taxon>Pseudomonadati</taxon>
        <taxon>Thermodesulfobacteriota</taxon>
        <taxon>Desulfovibrionia</taxon>
        <taxon>Desulfovibrionales</taxon>
        <taxon>Desulfovibrionaceae</taxon>
        <taxon>Desulfovibrio</taxon>
    </lineage>
</organism>
<dbReference type="SMART" id="SM00382">
    <property type="entry name" value="AAA"/>
    <property type="match status" value="1"/>
</dbReference>
<dbReference type="PANTHER" id="PTHR32071:SF122">
    <property type="entry name" value="SIGMA FACTOR"/>
    <property type="match status" value="1"/>
</dbReference>
<dbReference type="SUPFAM" id="SSF52540">
    <property type="entry name" value="P-loop containing nucleoside triphosphate hydrolases"/>
    <property type="match status" value="1"/>
</dbReference>
<dbReference type="PANTHER" id="PTHR32071">
    <property type="entry name" value="TRANSCRIPTIONAL REGULATORY PROTEIN"/>
    <property type="match status" value="1"/>
</dbReference>
<accession>A0A7J0BNV8</accession>
<reference evidence="9 10" key="1">
    <citation type="submission" date="2020-05" db="EMBL/GenBank/DDBJ databases">
        <title>Draft genome sequence of Desulfovibrio sp. strain HN2T.</title>
        <authorList>
            <person name="Ueno A."/>
            <person name="Tamazawa S."/>
            <person name="Tamamura S."/>
            <person name="Murakami T."/>
            <person name="Kiyama T."/>
            <person name="Inomata H."/>
            <person name="Amano Y."/>
            <person name="Miyakawa K."/>
            <person name="Tamaki H."/>
            <person name="Naganuma T."/>
            <person name="Kaneko K."/>
        </authorList>
    </citation>
    <scope>NUCLEOTIDE SEQUENCE [LARGE SCALE GENOMIC DNA]</scope>
    <source>
        <strain evidence="9 10">HN2</strain>
    </source>
</reference>
<dbReference type="AlphaFoldDB" id="A0A7J0BNV8"/>
<dbReference type="Gene3D" id="1.10.8.60">
    <property type="match status" value="1"/>
</dbReference>
<dbReference type="Proteomes" id="UP000503840">
    <property type="component" value="Unassembled WGS sequence"/>
</dbReference>
<feature type="domain" description="Response regulatory" evidence="8">
    <location>
        <begin position="3"/>
        <end position="118"/>
    </location>
</feature>
<evidence type="ECO:0000313" key="9">
    <source>
        <dbReference type="EMBL" id="GFM34845.1"/>
    </source>
</evidence>
<comment type="caution">
    <text evidence="9">The sequence shown here is derived from an EMBL/GenBank/DDBJ whole genome shotgun (WGS) entry which is preliminary data.</text>
</comment>
<evidence type="ECO:0000313" key="10">
    <source>
        <dbReference type="Proteomes" id="UP000503840"/>
    </source>
</evidence>
<dbReference type="GO" id="GO:0000160">
    <property type="term" value="P:phosphorelay signal transduction system"/>
    <property type="evidence" value="ECO:0007669"/>
    <property type="project" value="InterPro"/>
</dbReference>
<keyword evidence="1" id="KW-0547">Nucleotide-binding</keyword>
<dbReference type="Pfam" id="PF02954">
    <property type="entry name" value="HTH_8"/>
    <property type="match status" value="1"/>
</dbReference>
<evidence type="ECO:0000256" key="2">
    <source>
        <dbReference type="ARBA" id="ARBA00022840"/>
    </source>
</evidence>
<keyword evidence="5" id="KW-0804">Transcription</keyword>
<name>A0A7J0BNV8_9BACT</name>
<dbReference type="InterPro" id="IPR002197">
    <property type="entry name" value="HTH_Fis"/>
</dbReference>
<dbReference type="EMBL" id="BLVO01000016">
    <property type="protein sequence ID" value="GFM34845.1"/>
    <property type="molecule type" value="Genomic_DNA"/>
</dbReference>
<sequence>MKSIMIICRDETDRYTLLKELANHDVRVFPTLDDALEVLSRLFFDAVFIDLETLSGSFGSPHKGMKEVWKRRPSCEVVVLTPPDSVRLAVDAVRDGAADYLTAPVQPDELHLVMGHLFRSVELKTELGVQADDQWQEKTLDALQTQNPKMQALYEKVERVAGTRSTVLLTGETGTGKSFLARLIHQNSKRRGRQFISVHCGAIPEPLTESELFGHEKGAFTGAIKRKAGKFELAEGGTIFLDEIGTISHATQVKLLSVLQDREFQRVGGEETIPCNVRVIAATNEDLEDLVRKGQFRRDLFYRLNVFPIEVPPLREHREDIPQLATRFIQRSKPIGKEIHSIHPKVLDAFMRYDWPGNVRELENLVERACILETGFVLSPESVPQELFGEDRCPVSFQADTDMPLAEARQQAIDRFERMYLSQLLSTTRGSIAQTAEKAGITTRQLHKLMTRHGLKKEIFK</sequence>
<dbReference type="SUPFAM" id="SSF52172">
    <property type="entry name" value="CheY-like"/>
    <property type="match status" value="1"/>
</dbReference>
<evidence type="ECO:0000256" key="5">
    <source>
        <dbReference type="ARBA" id="ARBA00023163"/>
    </source>
</evidence>
<evidence type="ECO:0000259" key="8">
    <source>
        <dbReference type="PROSITE" id="PS50110"/>
    </source>
</evidence>
<evidence type="ECO:0000256" key="4">
    <source>
        <dbReference type="ARBA" id="ARBA00023125"/>
    </source>
</evidence>
<feature type="modified residue" description="4-aspartylphosphate" evidence="6">
    <location>
        <position position="50"/>
    </location>
</feature>
<keyword evidence="4" id="KW-0238">DNA-binding</keyword>
<dbReference type="InterPro" id="IPR002078">
    <property type="entry name" value="Sigma_54_int"/>
</dbReference>
<dbReference type="GO" id="GO:0005524">
    <property type="term" value="F:ATP binding"/>
    <property type="evidence" value="ECO:0007669"/>
    <property type="project" value="UniProtKB-KW"/>
</dbReference>